<dbReference type="AlphaFoldDB" id="A0A6J6HFC0"/>
<sequence length="124" mass="13525">MVKLRRLIKSERGSVTAELAMSLPAVALVIAITLGAFSLQIERMKLVEVSATAARAVARGESEENARALITELFFPLAAESLLVEYEHRENVVCAKLSRRFALPGLEANLFDVAEVQCARKVGL</sequence>
<evidence type="ECO:0000256" key="1">
    <source>
        <dbReference type="SAM" id="Phobius"/>
    </source>
</evidence>
<keyword evidence="1" id="KW-1133">Transmembrane helix</keyword>
<name>A0A6J6HFC0_9ZZZZ</name>
<keyword evidence="1" id="KW-0472">Membrane</keyword>
<proteinExistence type="predicted"/>
<organism evidence="2">
    <name type="scientific">freshwater metagenome</name>
    <dbReference type="NCBI Taxonomy" id="449393"/>
    <lineage>
        <taxon>unclassified sequences</taxon>
        <taxon>metagenomes</taxon>
        <taxon>ecological metagenomes</taxon>
    </lineage>
</organism>
<protein>
    <submittedName>
        <fullName evidence="2">Unannotated protein</fullName>
    </submittedName>
</protein>
<feature type="transmembrane region" description="Helical" evidence="1">
    <location>
        <begin position="20"/>
        <end position="39"/>
    </location>
</feature>
<gene>
    <name evidence="2" type="ORF">UFOPK1857_00477</name>
</gene>
<keyword evidence="1" id="KW-0812">Transmembrane</keyword>
<dbReference type="EMBL" id="CAEZUU010000078">
    <property type="protein sequence ID" value="CAB4612087.1"/>
    <property type="molecule type" value="Genomic_DNA"/>
</dbReference>
<reference evidence="2" key="1">
    <citation type="submission" date="2020-05" db="EMBL/GenBank/DDBJ databases">
        <authorList>
            <person name="Chiriac C."/>
            <person name="Salcher M."/>
            <person name="Ghai R."/>
            <person name="Kavagutti S V."/>
        </authorList>
    </citation>
    <scope>NUCLEOTIDE SEQUENCE</scope>
</reference>
<evidence type="ECO:0000313" key="2">
    <source>
        <dbReference type="EMBL" id="CAB4612087.1"/>
    </source>
</evidence>
<accession>A0A6J6HFC0</accession>